<dbReference type="Pfam" id="PF01977">
    <property type="entry name" value="UbiD"/>
    <property type="match status" value="1"/>
</dbReference>
<keyword evidence="5" id="KW-1185">Reference proteome</keyword>
<dbReference type="InterPro" id="IPR048304">
    <property type="entry name" value="UbiD_Rift_dom"/>
</dbReference>
<evidence type="ECO:0000313" key="5">
    <source>
        <dbReference type="Proteomes" id="UP000027931"/>
    </source>
</evidence>
<dbReference type="Pfam" id="PF20695">
    <property type="entry name" value="UbiD_N"/>
    <property type="match status" value="1"/>
</dbReference>
<sequence length="594" mass="66804">MQPHRNLRAFMDTLRQERDIVEITAEVDPYLELAEIHRRVIAEGGPALLFTNVKGSQYPVFSNMFGTIRRVDLAFGPRPEQLMKEVVGLTHKLVPPTLGKLWGERGLFLELLKVGTKNVGRDKAPILDHVDSPAKLGELPVLTSWHEDGGPFVTLPLVYTEHPDPNKKDHNLGMYRVQVYDDQTTGMHWQIQKGGGFHHFEAEQRGEELPVTVFLGGPPALIASAIAPVPEMLPELLLTSLILGEKLPVTADPAGGKYPLIAEAEFALVGKVPPHVRRMEGPFGDHFGYYSLAHEFPVFNVDRVYHRKNAIYPATIVGKPVQEDYYLGDFLQRLLSPAFPLAMPGVRDLWTYAETGFHALAAAVVRESYKRETIAHAFRILGEGQLTLTKFLILTDKPVELANFRETFEQVLERFDPATDLFVIGNTSNDTLDYTGRQFNKGSKGILLGVGDPIRQLPAEYKGRDLPLVDKIQAFCKGCLCVSGAAYEQDPELGARIVQQHADDLREWPVVFLVDDASVAKAQSSFLWTTFTRFDPSHDIYAEADLVRHHVAYKLPIVIDARMKPWYPDEVETRPDIDSKVSARWTEYFGKKQY</sequence>
<dbReference type="PANTHER" id="PTHR30108:SF7">
    <property type="entry name" value="3-POLYPRENYL-4-HYDROXYBENZOATE DECARBOXYLASE"/>
    <property type="match status" value="1"/>
</dbReference>
<dbReference type="GO" id="GO:0005737">
    <property type="term" value="C:cytoplasm"/>
    <property type="evidence" value="ECO:0007669"/>
    <property type="project" value="TreeGrafter"/>
</dbReference>
<evidence type="ECO:0000313" key="4">
    <source>
        <dbReference type="EMBL" id="KEO83845.1"/>
    </source>
</evidence>
<accession>A0A074LTG2</accession>
<dbReference type="InterPro" id="IPR049381">
    <property type="entry name" value="UbiD-like_C"/>
</dbReference>
<dbReference type="PANTHER" id="PTHR30108">
    <property type="entry name" value="3-OCTAPRENYL-4-HYDROXYBENZOATE CARBOXY-LYASE-RELATED"/>
    <property type="match status" value="1"/>
</dbReference>
<dbReference type="SUPFAM" id="SSF143968">
    <property type="entry name" value="UbiD C-terminal domain-like"/>
    <property type="match status" value="2"/>
</dbReference>
<dbReference type="SUPFAM" id="SSF50475">
    <property type="entry name" value="FMN-binding split barrel"/>
    <property type="match status" value="1"/>
</dbReference>
<dbReference type="GO" id="GO:0016831">
    <property type="term" value="F:carboxy-lyase activity"/>
    <property type="evidence" value="ECO:0007669"/>
    <property type="project" value="InterPro"/>
</dbReference>
<proteinExistence type="predicted"/>
<dbReference type="Pfam" id="PF20696">
    <property type="entry name" value="UbiD_C"/>
    <property type="match status" value="1"/>
</dbReference>
<organism evidence="4 5">
    <name type="scientific">Tumebacillus flagellatus</name>
    <dbReference type="NCBI Taxonomy" id="1157490"/>
    <lineage>
        <taxon>Bacteria</taxon>
        <taxon>Bacillati</taxon>
        <taxon>Bacillota</taxon>
        <taxon>Bacilli</taxon>
        <taxon>Bacillales</taxon>
        <taxon>Alicyclobacillaceae</taxon>
        <taxon>Tumebacillus</taxon>
    </lineage>
</organism>
<dbReference type="AlphaFoldDB" id="A0A074LTG2"/>
<evidence type="ECO:0000259" key="2">
    <source>
        <dbReference type="Pfam" id="PF20695"/>
    </source>
</evidence>
<feature type="domain" description="3-octaprenyl-4-hydroxybenzoate carboxy-lyase-like C-terminal" evidence="3">
    <location>
        <begin position="326"/>
        <end position="446"/>
    </location>
</feature>
<dbReference type="NCBIfam" id="TIGR00148">
    <property type="entry name" value="UbiD family decarboxylase"/>
    <property type="match status" value="1"/>
</dbReference>
<name>A0A074LTG2_9BACL</name>
<comment type="caution">
    <text evidence="4">The sequence shown here is derived from an EMBL/GenBank/DDBJ whole genome shotgun (WGS) entry which is preliminary data.</text>
</comment>
<feature type="domain" description="3-octaprenyl-4-hydroxybenzoate carboxy-lyase-like Rift-related" evidence="1">
    <location>
        <begin position="118"/>
        <end position="320"/>
    </location>
</feature>
<evidence type="ECO:0000259" key="3">
    <source>
        <dbReference type="Pfam" id="PF20696"/>
    </source>
</evidence>
<dbReference type="EMBL" id="JMIR01000008">
    <property type="protein sequence ID" value="KEO83845.1"/>
    <property type="molecule type" value="Genomic_DNA"/>
</dbReference>
<gene>
    <name evidence="4" type="ORF">EL26_07975</name>
</gene>
<feature type="domain" description="3-octaprenyl-4-hydroxybenzoate carboxy-lyase-like N-terminal" evidence="2">
    <location>
        <begin position="12"/>
        <end position="87"/>
    </location>
</feature>
<evidence type="ECO:0000259" key="1">
    <source>
        <dbReference type="Pfam" id="PF01977"/>
    </source>
</evidence>
<dbReference type="InterPro" id="IPR002830">
    <property type="entry name" value="UbiD"/>
</dbReference>
<protein>
    <submittedName>
        <fullName evidence="4">4-hydroxybenzoate decarboxylase</fullName>
    </submittedName>
</protein>
<dbReference type="Gene3D" id="3.40.1670.10">
    <property type="entry name" value="UbiD C-terminal domain-like"/>
    <property type="match status" value="1"/>
</dbReference>
<dbReference type="eggNOG" id="COG0043">
    <property type="taxonomic scope" value="Bacteria"/>
</dbReference>
<dbReference type="Proteomes" id="UP000027931">
    <property type="component" value="Unassembled WGS sequence"/>
</dbReference>
<dbReference type="STRING" id="1157490.EL26_07975"/>
<dbReference type="InterPro" id="IPR049383">
    <property type="entry name" value="UbiD-like_N"/>
</dbReference>
<reference evidence="4 5" key="1">
    <citation type="journal article" date="2013" name="Int. J. Syst. Evol. Microbiol.">
        <title>Tumebacillus flagellatus sp. nov., an alpha-amylase/pullulanase-producing bacterium isolated from cassava wastewater.</title>
        <authorList>
            <person name="Wang Q."/>
            <person name="Xie N."/>
            <person name="Qin Y."/>
            <person name="Shen N."/>
            <person name="Zhu J."/>
            <person name="Mi H."/>
            <person name="Huang R."/>
        </authorList>
    </citation>
    <scope>NUCLEOTIDE SEQUENCE [LARGE SCALE GENOMIC DNA]</scope>
    <source>
        <strain evidence="4 5">GST4</strain>
    </source>
</reference>